<proteinExistence type="predicted"/>
<protein>
    <submittedName>
        <fullName evidence="1">Uncharacterized protein</fullName>
    </submittedName>
</protein>
<accession>A0A2D4FSN6</accession>
<dbReference type="AlphaFoldDB" id="A0A2D4FSN6"/>
<name>A0A2D4FSN6_MICCO</name>
<reference evidence="1" key="1">
    <citation type="submission" date="2017-07" db="EMBL/GenBank/DDBJ databases">
        <authorList>
            <person name="Mikheyev A."/>
            <person name="Grau M."/>
        </authorList>
    </citation>
    <scope>NUCLEOTIDE SEQUENCE</scope>
    <source>
        <tissue evidence="1">Venom_gland</tissue>
    </source>
</reference>
<dbReference type="EMBL" id="IACJ01082653">
    <property type="protein sequence ID" value="LAA50508.1"/>
    <property type="molecule type" value="Transcribed_RNA"/>
</dbReference>
<reference evidence="1" key="2">
    <citation type="submission" date="2017-11" db="EMBL/GenBank/DDBJ databases">
        <title>Coralsnake Venomics: Analyses of Venom Gland Transcriptomes and Proteomes of Six Brazilian Taxa.</title>
        <authorList>
            <person name="Aird S.D."/>
            <person name="Jorge da Silva N."/>
            <person name="Qiu L."/>
            <person name="Villar-Briones A."/>
            <person name="Aparecida-Saddi V."/>
            <person name="Campos-Telles M.P."/>
            <person name="Grau M."/>
            <person name="Mikheyev A.S."/>
        </authorList>
    </citation>
    <scope>NUCLEOTIDE SEQUENCE</scope>
    <source>
        <tissue evidence="1">Venom_gland</tissue>
    </source>
</reference>
<sequence>MGQTGTQTIITSDRNQINEGLPCAFALKIHTSPAVGVLFYLLRTFNSRVSLWKQACKGGETALFDGQGYLGFALAKKERERDSQPSYLVFRGIAATGAQTQGNGT</sequence>
<organism evidence="1">
    <name type="scientific">Micrurus corallinus</name>
    <name type="common">Brazilian coral snake</name>
    <dbReference type="NCBI Taxonomy" id="54390"/>
    <lineage>
        <taxon>Eukaryota</taxon>
        <taxon>Metazoa</taxon>
        <taxon>Chordata</taxon>
        <taxon>Craniata</taxon>
        <taxon>Vertebrata</taxon>
        <taxon>Euteleostomi</taxon>
        <taxon>Lepidosauria</taxon>
        <taxon>Squamata</taxon>
        <taxon>Bifurcata</taxon>
        <taxon>Unidentata</taxon>
        <taxon>Episquamata</taxon>
        <taxon>Toxicofera</taxon>
        <taxon>Serpentes</taxon>
        <taxon>Colubroidea</taxon>
        <taxon>Elapidae</taxon>
        <taxon>Elapinae</taxon>
        <taxon>Micrurus</taxon>
    </lineage>
</organism>
<evidence type="ECO:0000313" key="1">
    <source>
        <dbReference type="EMBL" id="LAA50508.1"/>
    </source>
</evidence>